<reference evidence="1" key="1">
    <citation type="journal article" date="2022" name="bioRxiv">
        <title>Deciphering the potential niche of two novel black yeast fungi from a biological soil crust based on their genomes, phenotypes, and melanin regulation.</title>
        <authorList>
            <consortium name="DOE Joint Genome Institute"/>
            <person name="Carr E.C."/>
            <person name="Barton Q."/>
            <person name="Grambo S."/>
            <person name="Sullivan M."/>
            <person name="Renfro C.M."/>
            <person name="Kuo A."/>
            <person name="Pangilinan J."/>
            <person name="Lipzen A."/>
            <person name="Keymanesh K."/>
            <person name="Savage E."/>
            <person name="Barry K."/>
            <person name="Grigoriev I.V."/>
            <person name="Riekhof W.R."/>
            <person name="Harris S.S."/>
        </authorList>
    </citation>
    <scope>NUCLEOTIDE SEQUENCE</scope>
    <source>
        <strain evidence="1">JF 03-4F</strain>
    </source>
</reference>
<keyword evidence="2" id="KW-1185">Reference proteome</keyword>
<dbReference type="Proteomes" id="UP001203852">
    <property type="component" value="Unassembled WGS sequence"/>
</dbReference>
<evidence type="ECO:0000313" key="2">
    <source>
        <dbReference type="Proteomes" id="UP001203852"/>
    </source>
</evidence>
<organism evidence="1 2">
    <name type="scientific">Exophiala viscosa</name>
    <dbReference type="NCBI Taxonomy" id="2486360"/>
    <lineage>
        <taxon>Eukaryota</taxon>
        <taxon>Fungi</taxon>
        <taxon>Dikarya</taxon>
        <taxon>Ascomycota</taxon>
        <taxon>Pezizomycotina</taxon>
        <taxon>Eurotiomycetes</taxon>
        <taxon>Chaetothyriomycetidae</taxon>
        <taxon>Chaetothyriales</taxon>
        <taxon>Herpotrichiellaceae</taxon>
        <taxon>Exophiala</taxon>
    </lineage>
</organism>
<dbReference type="EMBL" id="MU404360">
    <property type="protein sequence ID" value="KAI1609599.1"/>
    <property type="molecule type" value="Genomic_DNA"/>
</dbReference>
<protein>
    <recommendedName>
        <fullName evidence="3">F-box domain-containing protein</fullName>
    </recommendedName>
</protein>
<evidence type="ECO:0000313" key="1">
    <source>
        <dbReference type="EMBL" id="KAI1609599.1"/>
    </source>
</evidence>
<name>A0AAN6DNE6_9EURO</name>
<comment type="caution">
    <text evidence="1">The sequence shown here is derived from an EMBL/GenBank/DDBJ whole genome shotgun (WGS) entry which is preliminary data.</text>
</comment>
<gene>
    <name evidence="1" type="ORF">EDD36DRAFT_446395</name>
</gene>
<sequence>MDCLAYEIALKIVDEIRDDRTALVNLAKTCKHFYAMTEAHRFRKVHLRTKSDYLLLFRHLQSKDSLRNMVETLVIGPELEIPTPDFWLLRRTIRRFPRLKDLLFRYPEEMDADHFERLESYYATSRQAQSMTTNTLRSCKSVVRILTDVLDTVTECMLCLGTLVLFDEIDPHRPSRKIYQLVRLYDLPRLEELNTVGARLSELTIHLWKPARSSPLKILRLEDCHSDFIHLVYLRPLLSIPKALRTFSFSIDANSFYHDHPLPYLYDDVAEPFYDDVGEPYYMQNLLRVLGDYHGKSLTRLELKFNYTRILGSTCTDDTPRDLFKHLLAKFVELKHFELGMRMWEWSDYRPIELHGMELESGGHRTQIHLFLSTLPHTLESFKLRLIDGPGCPVTGMQYLCEKIIEWKAEQVDLKLFELEYVENRDPTTTACIMQRAQIEETGKALKKAGIQFRVYETVVEKAEARGMVHGQHLPTFVRVYDSYGNGAFVGLGTKTELMDDWYRNCGERLY</sequence>
<evidence type="ECO:0008006" key="3">
    <source>
        <dbReference type="Google" id="ProtNLM"/>
    </source>
</evidence>
<accession>A0AAN6DNE6</accession>
<dbReference type="AlphaFoldDB" id="A0AAN6DNE6"/>
<proteinExistence type="predicted"/>